<proteinExistence type="predicted"/>
<reference evidence="3" key="1">
    <citation type="submission" date="2016-10" db="EMBL/GenBank/DDBJ databases">
        <authorList>
            <person name="Varghese N."/>
            <person name="Submissions S."/>
        </authorList>
    </citation>
    <scope>NUCLEOTIDE SEQUENCE [LARGE SCALE GENOMIC DNA]</scope>
    <source>
        <strain evidence="3">CGMCC 4.3147</strain>
    </source>
</reference>
<dbReference type="STRING" id="380244.SAMN05216298_3138"/>
<evidence type="ECO:0000259" key="1">
    <source>
        <dbReference type="Pfam" id="PF07812"/>
    </source>
</evidence>
<dbReference type="EMBL" id="FNGF01000004">
    <property type="protein sequence ID" value="SDL22438.1"/>
    <property type="molecule type" value="Genomic_DNA"/>
</dbReference>
<dbReference type="AlphaFoldDB" id="A0A1G9IAZ9"/>
<gene>
    <name evidence="2" type="ORF">SAMN05216298_3138</name>
</gene>
<protein>
    <recommendedName>
        <fullName evidence="1">TfuA-like core domain-containing protein</fullName>
    </recommendedName>
</protein>
<evidence type="ECO:0000313" key="2">
    <source>
        <dbReference type="EMBL" id="SDL22438.1"/>
    </source>
</evidence>
<dbReference type="OrthoDB" id="118811at2"/>
<dbReference type="RefSeq" id="WP_091050781.1">
    <property type="nucleotide sequence ID" value="NZ_FNGF01000004.1"/>
</dbReference>
<dbReference type="Proteomes" id="UP000198662">
    <property type="component" value="Unassembled WGS sequence"/>
</dbReference>
<name>A0A1G9IAZ9_9ACTN</name>
<keyword evidence="3" id="KW-1185">Reference proteome</keyword>
<evidence type="ECO:0000313" key="3">
    <source>
        <dbReference type="Proteomes" id="UP000198662"/>
    </source>
</evidence>
<accession>A0A1G9IAZ9</accession>
<sequence>MTVHVFCGPSLSATEVRAVLPEAAAHPPIRHGDALRLDAGPGDLVLIVDGVFHQSASVRHKEILALMAAGATVVGCSSMGALRAAELDAYGMVGVGEVYCGYRDGRRDSDADVAVTHTQGPEAEPLSAALVDLESQLRDAHLAGAIDGTEHDAIAAALREVHYTERSPRHPAVRKAPGITAFHSWLAAHPDHRGAKHRDALTALRLIATGAIEPAVPGAWVEQAWRTEHLAEWTDRHAGAVHGERHVSVLAQRQYQQIFDPDYPQRWRARVLAWIVGASTMDECTAAQTAAAAVHAAADSGLRVEDLTAAQRLRWLTPAEDAALDAEEALLRLLVRSAGSGAVFPGRDWPATVSDSTTVELNSMEAVARAYAVNDRAAAFGVDVHGLDAAAVGQYLRRLWDLGDAAAAECDAAARDRGFRGFDGAVGVCRQFILAEAGEGLWRLLA</sequence>
<organism evidence="2 3">
    <name type="scientific">Glycomyces sambucus</name>
    <dbReference type="NCBI Taxonomy" id="380244"/>
    <lineage>
        <taxon>Bacteria</taxon>
        <taxon>Bacillati</taxon>
        <taxon>Actinomycetota</taxon>
        <taxon>Actinomycetes</taxon>
        <taxon>Glycomycetales</taxon>
        <taxon>Glycomycetaceae</taxon>
        <taxon>Glycomyces</taxon>
    </lineage>
</organism>
<dbReference type="InterPro" id="IPR012924">
    <property type="entry name" value="TfuA_core"/>
</dbReference>
<dbReference type="Pfam" id="PF07812">
    <property type="entry name" value="TfuA"/>
    <property type="match status" value="1"/>
</dbReference>
<feature type="domain" description="TfuA-like core" evidence="1">
    <location>
        <begin position="49"/>
        <end position="167"/>
    </location>
</feature>